<dbReference type="Proteomes" id="UP000276985">
    <property type="component" value="Unassembled WGS sequence"/>
</dbReference>
<proteinExistence type="predicted"/>
<sequence>MRGGARLRSPSVAVKAAVRQLIEEPVRSDVPAIVGVSAATLASASTTAGRRGRFPLANPAGLD</sequence>
<accession>A0ABD7K2D6</accession>
<dbReference type="AlphaFoldDB" id="A0ABD7K2D6"/>
<reference evidence="2 3" key="1">
    <citation type="submission" date="2018-12" db="EMBL/GenBank/DDBJ databases">
        <title>Pseudomonas aeruginosa Diversity Panel.</title>
        <authorList>
            <person name="Snesrud E."/>
            <person name="Mcgann P."/>
        </authorList>
    </citation>
    <scope>NUCLEOTIDE SEQUENCE [LARGE SCALE GENOMIC DNA]</scope>
    <source>
        <strain evidence="2 3">MRSN6241</strain>
    </source>
</reference>
<organism evidence="2 3">
    <name type="scientific">Pseudomonas aeruginosa</name>
    <dbReference type="NCBI Taxonomy" id="287"/>
    <lineage>
        <taxon>Bacteria</taxon>
        <taxon>Pseudomonadati</taxon>
        <taxon>Pseudomonadota</taxon>
        <taxon>Gammaproteobacteria</taxon>
        <taxon>Pseudomonadales</taxon>
        <taxon>Pseudomonadaceae</taxon>
        <taxon>Pseudomonas</taxon>
    </lineage>
</organism>
<evidence type="ECO:0000313" key="2">
    <source>
        <dbReference type="EMBL" id="RTS46217.1"/>
    </source>
</evidence>
<evidence type="ECO:0000313" key="3">
    <source>
        <dbReference type="Proteomes" id="UP000276985"/>
    </source>
</evidence>
<feature type="region of interest" description="Disordered" evidence="1">
    <location>
        <begin position="44"/>
        <end position="63"/>
    </location>
</feature>
<dbReference type="KEGG" id="ppaa:B7D75_25870"/>
<gene>
    <name evidence="2" type="ORF">DY940_13685</name>
</gene>
<protein>
    <submittedName>
        <fullName evidence="2">Uncharacterized protein</fullName>
    </submittedName>
</protein>
<dbReference type="EMBL" id="RXTL01000019">
    <property type="protein sequence ID" value="RTS46217.1"/>
    <property type="molecule type" value="Genomic_DNA"/>
</dbReference>
<comment type="caution">
    <text evidence="2">The sequence shown here is derived from an EMBL/GenBank/DDBJ whole genome shotgun (WGS) entry which is preliminary data.</text>
</comment>
<name>A0ABD7K2D6_PSEAI</name>
<evidence type="ECO:0000256" key="1">
    <source>
        <dbReference type="SAM" id="MobiDB-lite"/>
    </source>
</evidence>